<reference evidence="1 2" key="1">
    <citation type="submission" date="2020-12" db="EMBL/GenBank/DDBJ databases">
        <title>Bacterial novel species Pedobacter sp. SD-b isolated from soil.</title>
        <authorList>
            <person name="Jung H.-Y."/>
        </authorList>
    </citation>
    <scope>NUCLEOTIDE SEQUENCE [LARGE SCALE GENOMIC DNA]</scope>
    <source>
        <strain evidence="1 2">SD-b</strain>
    </source>
</reference>
<keyword evidence="2" id="KW-1185">Reference proteome</keyword>
<dbReference type="RefSeq" id="WP_200586345.1">
    <property type="nucleotide sequence ID" value="NZ_JAEHFY010000014.1"/>
</dbReference>
<accession>A0ABS1BKY9</accession>
<sequence length="196" mass="22243">MPKEPKATENTINLLDILSEKVEVKDNPAVFNIDVSEENFRPEFEEEIIEDLDEKEDQGQLIDDSEYSDEPMYLNPKDTAESIVGCIDGLQAFGLPIFLKKSVFTAKELEMLDTLDTTGGTIYRENSPEKKILNRYNKYLSIVDQFPFSEGEKRRLVDGTARYVKVTNLKMSPLTGLMLAFGDVTAKRISLFNSID</sequence>
<gene>
    <name evidence="1" type="ORF">I5M32_11295</name>
</gene>
<proteinExistence type="predicted"/>
<organism evidence="1 2">
    <name type="scientific">Pedobacter segetis</name>
    <dbReference type="NCBI Taxonomy" id="2793069"/>
    <lineage>
        <taxon>Bacteria</taxon>
        <taxon>Pseudomonadati</taxon>
        <taxon>Bacteroidota</taxon>
        <taxon>Sphingobacteriia</taxon>
        <taxon>Sphingobacteriales</taxon>
        <taxon>Sphingobacteriaceae</taxon>
        <taxon>Pedobacter</taxon>
    </lineage>
</organism>
<protein>
    <submittedName>
        <fullName evidence="1">Uncharacterized protein</fullName>
    </submittedName>
</protein>
<dbReference type="Proteomes" id="UP000660024">
    <property type="component" value="Unassembled WGS sequence"/>
</dbReference>
<name>A0ABS1BKY9_9SPHI</name>
<comment type="caution">
    <text evidence="1">The sequence shown here is derived from an EMBL/GenBank/DDBJ whole genome shotgun (WGS) entry which is preliminary data.</text>
</comment>
<evidence type="ECO:0000313" key="1">
    <source>
        <dbReference type="EMBL" id="MBK0383542.1"/>
    </source>
</evidence>
<evidence type="ECO:0000313" key="2">
    <source>
        <dbReference type="Proteomes" id="UP000660024"/>
    </source>
</evidence>
<dbReference type="EMBL" id="JAEHFY010000014">
    <property type="protein sequence ID" value="MBK0383542.1"/>
    <property type="molecule type" value="Genomic_DNA"/>
</dbReference>